<feature type="domain" description="Pectinesterase catalytic" evidence="5">
    <location>
        <begin position="47"/>
        <end position="113"/>
    </location>
</feature>
<comment type="pathway">
    <text evidence="4">Glycan metabolism; pectin degradation; 2-dehydro-3-deoxy-D-gluconate from pectin: step 1/5.</text>
</comment>
<comment type="similarity">
    <text evidence="1">Belongs to the pectinesterase family.</text>
</comment>
<dbReference type="Pfam" id="PF01095">
    <property type="entry name" value="Pectinesterase"/>
    <property type="match status" value="1"/>
</dbReference>
<name>A0A060CP73_9BACT</name>
<dbReference type="UniPathway" id="UPA00545">
    <property type="reaction ID" value="UER00823"/>
</dbReference>
<dbReference type="PANTHER" id="PTHR31321:SF57">
    <property type="entry name" value="PECTINESTERASE 53-RELATED"/>
    <property type="match status" value="1"/>
</dbReference>
<accession>A0A060CP73</accession>
<dbReference type="InterPro" id="IPR018040">
    <property type="entry name" value="Pectinesterase_Tyr_AS"/>
</dbReference>
<evidence type="ECO:0000256" key="2">
    <source>
        <dbReference type="ARBA" id="ARBA00022801"/>
    </source>
</evidence>
<sequence length="118" mass="12709">MPFPAGLQNPSRLSLALAKITATCGLAACFLAPLASFAKVPSGFKPDAVVTANGSGDFKTVQEAINKAPQTTAPDKPWFIFVKNGTYKEVVYVQREKRFVHLVGEDPEKTVITYGLHA</sequence>
<evidence type="ECO:0000256" key="1">
    <source>
        <dbReference type="ARBA" id="ARBA00008891"/>
    </source>
</evidence>
<dbReference type="EMBL" id="KF127352">
    <property type="protein sequence ID" value="AIA94706.1"/>
    <property type="molecule type" value="Genomic_DNA"/>
</dbReference>
<dbReference type="InterPro" id="IPR000070">
    <property type="entry name" value="Pectinesterase_cat"/>
</dbReference>
<evidence type="ECO:0000256" key="3">
    <source>
        <dbReference type="ARBA" id="ARBA00023085"/>
    </source>
</evidence>
<keyword evidence="3 4" id="KW-0063">Aspartyl esterase</keyword>
<organism evidence="6">
    <name type="scientific">uncultured Opitutus sp</name>
    <dbReference type="NCBI Taxonomy" id="296825"/>
    <lineage>
        <taxon>Bacteria</taxon>
        <taxon>Pseudomonadati</taxon>
        <taxon>Verrucomicrobiota</taxon>
        <taxon>Opitutia</taxon>
        <taxon>Opitutales</taxon>
        <taxon>Opitutaceae</taxon>
        <taxon>Opitutus</taxon>
        <taxon>environmental samples</taxon>
    </lineage>
</organism>
<dbReference type="SUPFAM" id="SSF51126">
    <property type="entry name" value="Pectin lyase-like"/>
    <property type="match status" value="1"/>
</dbReference>
<evidence type="ECO:0000313" key="6">
    <source>
        <dbReference type="EMBL" id="AIA94706.1"/>
    </source>
</evidence>
<comment type="catalytic activity">
    <reaction evidence="4">
        <text>[(1-&gt;4)-alpha-D-galacturonosyl methyl ester](n) + n H2O = [(1-&gt;4)-alpha-D-galacturonosyl](n) + n methanol + n H(+)</text>
        <dbReference type="Rhea" id="RHEA:22380"/>
        <dbReference type="Rhea" id="RHEA-COMP:14570"/>
        <dbReference type="Rhea" id="RHEA-COMP:14573"/>
        <dbReference type="ChEBI" id="CHEBI:15377"/>
        <dbReference type="ChEBI" id="CHEBI:15378"/>
        <dbReference type="ChEBI" id="CHEBI:17790"/>
        <dbReference type="ChEBI" id="CHEBI:140522"/>
        <dbReference type="ChEBI" id="CHEBI:140523"/>
        <dbReference type="EC" id="3.1.1.11"/>
    </reaction>
</comment>
<keyword evidence="4" id="KW-0732">Signal</keyword>
<dbReference type="GO" id="GO:0009279">
    <property type="term" value="C:cell outer membrane"/>
    <property type="evidence" value="ECO:0007669"/>
    <property type="project" value="TreeGrafter"/>
</dbReference>
<dbReference type="Gene3D" id="2.160.20.10">
    <property type="entry name" value="Single-stranded right-handed beta-helix, Pectin lyase-like"/>
    <property type="match status" value="1"/>
</dbReference>
<evidence type="ECO:0000259" key="5">
    <source>
        <dbReference type="Pfam" id="PF01095"/>
    </source>
</evidence>
<dbReference type="AlphaFoldDB" id="A0A060CP73"/>
<dbReference type="EC" id="3.1.1.11" evidence="4"/>
<dbReference type="GO" id="GO:0042545">
    <property type="term" value="P:cell wall modification"/>
    <property type="evidence" value="ECO:0007669"/>
    <property type="project" value="UniProtKB-UniRule"/>
</dbReference>
<dbReference type="GO" id="GO:0030599">
    <property type="term" value="F:pectinesterase activity"/>
    <property type="evidence" value="ECO:0007669"/>
    <property type="project" value="UniProtKB-UniRule"/>
</dbReference>
<reference evidence="6" key="1">
    <citation type="journal article" date="2013" name="Environ. Microbiol.">
        <title>Seasonally variable intestinal metagenomes of the red palm weevil (Rhynchophorus ferrugineus).</title>
        <authorList>
            <person name="Jia S."/>
            <person name="Zhang X."/>
            <person name="Zhang G."/>
            <person name="Yin A."/>
            <person name="Zhang S."/>
            <person name="Li F."/>
            <person name="Wang L."/>
            <person name="Zhao D."/>
            <person name="Yun Q."/>
            <person name="Tala"/>
            <person name="Wang J."/>
            <person name="Sun G."/>
            <person name="Baabdullah M."/>
            <person name="Yu X."/>
            <person name="Hu S."/>
            <person name="Al-Mssallem I.S."/>
            <person name="Yu J."/>
        </authorList>
    </citation>
    <scope>NUCLEOTIDE SEQUENCE</scope>
</reference>
<keyword evidence="2 4" id="KW-0378">Hydrolase</keyword>
<dbReference type="GO" id="GO:0045490">
    <property type="term" value="P:pectin catabolic process"/>
    <property type="evidence" value="ECO:0007669"/>
    <property type="project" value="UniProtKB-UniRule"/>
</dbReference>
<dbReference type="InterPro" id="IPR011050">
    <property type="entry name" value="Pectin_lyase_fold/virulence"/>
</dbReference>
<feature type="chain" id="PRO_5005102496" description="Pectinesterase" evidence="4">
    <location>
        <begin position="39"/>
        <end position="118"/>
    </location>
</feature>
<proteinExistence type="inferred from homology"/>
<dbReference type="InterPro" id="IPR012334">
    <property type="entry name" value="Pectin_lyas_fold"/>
</dbReference>
<evidence type="ECO:0000256" key="4">
    <source>
        <dbReference type="RuleBase" id="RU000589"/>
    </source>
</evidence>
<protein>
    <recommendedName>
        <fullName evidence="4">Pectinesterase</fullName>
        <ecNumber evidence="4">3.1.1.11</ecNumber>
    </recommendedName>
</protein>
<feature type="non-terminal residue" evidence="6">
    <location>
        <position position="118"/>
    </location>
</feature>
<feature type="signal peptide" evidence="4">
    <location>
        <begin position="1"/>
        <end position="38"/>
    </location>
</feature>
<dbReference type="PROSITE" id="PS00800">
    <property type="entry name" value="PECTINESTERASE_1"/>
    <property type="match status" value="1"/>
</dbReference>
<dbReference type="PANTHER" id="PTHR31321">
    <property type="entry name" value="ACYL-COA THIOESTER HYDROLASE YBHC-RELATED"/>
    <property type="match status" value="1"/>
</dbReference>